<keyword evidence="3" id="KW-1185">Reference proteome</keyword>
<reference evidence="2" key="2">
    <citation type="journal article" date="2020" name="Nat. Commun.">
        <title>Large-scale genome sequencing of mycorrhizal fungi provides insights into the early evolution of symbiotic traits.</title>
        <authorList>
            <person name="Miyauchi S."/>
            <person name="Kiss E."/>
            <person name="Kuo A."/>
            <person name="Drula E."/>
            <person name="Kohler A."/>
            <person name="Sanchez-Garcia M."/>
            <person name="Morin E."/>
            <person name="Andreopoulos B."/>
            <person name="Barry K.W."/>
            <person name="Bonito G."/>
            <person name="Buee M."/>
            <person name="Carver A."/>
            <person name="Chen C."/>
            <person name="Cichocki N."/>
            <person name="Clum A."/>
            <person name="Culley D."/>
            <person name="Crous P.W."/>
            <person name="Fauchery L."/>
            <person name="Girlanda M."/>
            <person name="Hayes R.D."/>
            <person name="Keri Z."/>
            <person name="LaButti K."/>
            <person name="Lipzen A."/>
            <person name="Lombard V."/>
            <person name="Magnuson J."/>
            <person name="Maillard F."/>
            <person name="Murat C."/>
            <person name="Nolan M."/>
            <person name="Ohm R.A."/>
            <person name="Pangilinan J."/>
            <person name="Pereira M.F."/>
            <person name="Perotto S."/>
            <person name="Peter M."/>
            <person name="Pfister S."/>
            <person name="Riley R."/>
            <person name="Sitrit Y."/>
            <person name="Stielow J.B."/>
            <person name="Szollosi G."/>
            <person name="Zifcakova L."/>
            <person name="Stursova M."/>
            <person name="Spatafora J.W."/>
            <person name="Tedersoo L."/>
            <person name="Vaario L.M."/>
            <person name="Yamada A."/>
            <person name="Yan M."/>
            <person name="Wang P."/>
            <person name="Xu J."/>
            <person name="Bruns T."/>
            <person name="Baldrian P."/>
            <person name="Vilgalys R."/>
            <person name="Dunand C."/>
            <person name="Henrissat B."/>
            <person name="Grigoriev I.V."/>
            <person name="Hibbett D."/>
            <person name="Nagy L.G."/>
            <person name="Martin F.M."/>
        </authorList>
    </citation>
    <scope>NUCLEOTIDE SEQUENCE</scope>
    <source>
        <strain evidence="2">Prilba</strain>
    </source>
</reference>
<evidence type="ECO:0000313" key="3">
    <source>
        <dbReference type="Proteomes" id="UP000759537"/>
    </source>
</evidence>
<evidence type="ECO:0000313" key="2">
    <source>
        <dbReference type="EMBL" id="KAF8476314.1"/>
    </source>
</evidence>
<name>A0A9P5MRU3_9AGAM</name>
<accession>A0A9P5MRU3</accession>
<feature type="transmembrane region" description="Helical" evidence="1">
    <location>
        <begin position="87"/>
        <end position="110"/>
    </location>
</feature>
<organism evidence="2 3">
    <name type="scientific">Russula ochroleuca</name>
    <dbReference type="NCBI Taxonomy" id="152965"/>
    <lineage>
        <taxon>Eukaryota</taxon>
        <taxon>Fungi</taxon>
        <taxon>Dikarya</taxon>
        <taxon>Basidiomycota</taxon>
        <taxon>Agaricomycotina</taxon>
        <taxon>Agaricomycetes</taxon>
        <taxon>Russulales</taxon>
        <taxon>Russulaceae</taxon>
        <taxon>Russula</taxon>
    </lineage>
</organism>
<keyword evidence="1" id="KW-1133">Transmembrane helix</keyword>
<feature type="transmembrane region" description="Helical" evidence="1">
    <location>
        <begin position="196"/>
        <end position="217"/>
    </location>
</feature>
<reference evidence="2" key="1">
    <citation type="submission" date="2019-10" db="EMBL/GenBank/DDBJ databases">
        <authorList>
            <consortium name="DOE Joint Genome Institute"/>
            <person name="Kuo A."/>
            <person name="Miyauchi S."/>
            <person name="Kiss E."/>
            <person name="Drula E."/>
            <person name="Kohler A."/>
            <person name="Sanchez-Garcia M."/>
            <person name="Andreopoulos B."/>
            <person name="Barry K.W."/>
            <person name="Bonito G."/>
            <person name="Buee M."/>
            <person name="Carver A."/>
            <person name="Chen C."/>
            <person name="Cichocki N."/>
            <person name="Clum A."/>
            <person name="Culley D."/>
            <person name="Crous P.W."/>
            <person name="Fauchery L."/>
            <person name="Girlanda M."/>
            <person name="Hayes R."/>
            <person name="Keri Z."/>
            <person name="LaButti K."/>
            <person name="Lipzen A."/>
            <person name="Lombard V."/>
            <person name="Magnuson J."/>
            <person name="Maillard F."/>
            <person name="Morin E."/>
            <person name="Murat C."/>
            <person name="Nolan M."/>
            <person name="Ohm R."/>
            <person name="Pangilinan J."/>
            <person name="Pereira M."/>
            <person name="Perotto S."/>
            <person name="Peter M."/>
            <person name="Riley R."/>
            <person name="Sitrit Y."/>
            <person name="Stielow B."/>
            <person name="Szollosi G."/>
            <person name="Zifcakova L."/>
            <person name="Stursova M."/>
            <person name="Spatafora J.W."/>
            <person name="Tedersoo L."/>
            <person name="Vaario L.-M."/>
            <person name="Yamada A."/>
            <person name="Yan M."/>
            <person name="Wang P."/>
            <person name="Xu J."/>
            <person name="Bruns T."/>
            <person name="Baldrian P."/>
            <person name="Vilgalys R."/>
            <person name="Henrissat B."/>
            <person name="Grigoriev I.V."/>
            <person name="Hibbett D."/>
            <person name="Nagy L.G."/>
            <person name="Martin F.M."/>
        </authorList>
    </citation>
    <scope>NUCLEOTIDE SEQUENCE</scope>
    <source>
        <strain evidence="2">Prilba</strain>
    </source>
</reference>
<dbReference type="Proteomes" id="UP000759537">
    <property type="component" value="Unassembled WGS sequence"/>
</dbReference>
<protein>
    <submittedName>
        <fullName evidence="2">Uncharacterized protein</fullName>
    </submittedName>
</protein>
<dbReference type="OrthoDB" id="2562493at2759"/>
<proteinExistence type="predicted"/>
<gene>
    <name evidence="2" type="ORF">DFH94DRAFT_758395</name>
</gene>
<feature type="transmembrane region" description="Helical" evidence="1">
    <location>
        <begin position="46"/>
        <end position="67"/>
    </location>
</feature>
<keyword evidence="1" id="KW-0812">Transmembrane</keyword>
<feature type="transmembrane region" description="Helical" evidence="1">
    <location>
        <begin position="122"/>
        <end position="142"/>
    </location>
</feature>
<evidence type="ECO:0000256" key="1">
    <source>
        <dbReference type="SAM" id="Phobius"/>
    </source>
</evidence>
<keyword evidence="1" id="KW-0472">Membrane</keyword>
<dbReference type="PANTHER" id="PTHR40465">
    <property type="entry name" value="CHROMOSOME 1, WHOLE GENOME SHOTGUN SEQUENCE"/>
    <property type="match status" value="1"/>
</dbReference>
<feature type="transmembrane region" description="Helical" evidence="1">
    <location>
        <begin position="154"/>
        <end position="176"/>
    </location>
</feature>
<feature type="transmembrane region" description="Helical" evidence="1">
    <location>
        <begin position="12"/>
        <end position="34"/>
    </location>
</feature>
<dbReference type="PANTHER" id="PTHR40465:SF1">
    <property type="entry name" value="DUF6534 DOMAIN-CONTAINING PROTEIN"/>
    <property type="match status" value="1"/>
</dbReference>
<sequence length="328" mass="37067">MSPATHSSNAILLSATLLDMSLFGMVAQQFYAYWTSGFRDPIYLKLFVNVQFVLVAFQSVLMCNLMFDVFVNFPGEMSPHSILWTGPVNSLCQILIILLANMFLGSRIYGLTKSRIQSLTPVALSIIAFVFGIVTIVTTAWSPHSQSFRYATSVVWYTSQATAEFLITCFLARALLKSRSGVCRSDKMLRYLARNVIQTGVLATIWAISALVSWFWLKHLFVYRVFDITSGTVYMLAIFETLISRTQLRGLLHIPKDPSSFAALDYSTEVQWYMDSHQVWPNLIVDRHIRSHKRPGGILALWTLLLQHLATPTSSLELEQASRTRMAS</sequence>
<feature type="transmembrane region" description="Helical" evidence="1">
    <location>
        <begin position="223"/>
        <end position="243"/>
    </location>
</feature>
<dbReference type="EMBL" id="WHVB01000015">
    <property type="protein sequence ID" value="KAF8476314.1"/>
    <property type="molecule type" value="Genomic_DNA"/>
</dbReference>
<dbReference type="AlphaFoldDB" id="A0A9P5MRU3"/>
<comment type="caution">
    <text evidence="2">The sequence shown here is derived from an EMBL/GenBank/DDBJ whole genome shotgun (WGS) entry which is preliminary data.</text>
</comment>